<dbReference type="OrthoDB" id="446173at2759"/>
<feature type="region of interest" description="Disordered" evidence="3">
    <location>
        <begin position="857"/>
        <end position="915"/>
    </location>
</feature>
<gene>
    <name evidence="6" type="ORF">CLUMA_CG011693</name>
</gene>
<dbReference type="Pfam" id="PF00431">
    <property type="entry name" value="CUB"/>
    <property type="match status" value="1"/>
</dbReference>
<keyword evidence="1" id="KW-1015">Disulfide bond</keyword>
<dbReference type="Pfam" id="PF00090">
    <property type="entry name" value="TSP_1"/>
    <property type="match status" value="1"/>
</dbReference>
<keyword evidence="4" id="KW-1133">Transmembrane helix</keyword>
<feature type="compositionally biased region" description="Basic and acidic residues" evidence="3">
    <location>
        <begin position="947"/>
        <end position="964"/>
    </location>
</feature>
<dbReference type="PANTHER" id="PTHR16311:SF3">
    <property type="entry name" value="THROMBOSPONDIN TYPE-1 DOMAIN-CONTAINING PROTEIN 1"/>
    <property type="match status" value="1"/>
</dbReference>
<keyword evidence="4" id="KW-0812">Transmembrane</keyword>
<dbReference type="AlphaFoldDB" id="A0A1J1IDN6"/>
<dbReference type="SUPFAM" id="SSF49854">
    <property type="entry name" value="Spermadhesin, CUB domain"/>
    <property type="match status" value="1"/>
</dbReference>
<keyword evidence="7" id="KW-1185">Reference proteome</keyword>
<evidence type="ECO:0000256" key="3">
    <source>
        <dbReference type="SAM" id="MobiDB-lite"/>
    </source>
</evidence>
<dbReference type="SUPFAM" id="SSF82895">
    <property type="entry name" value="TSP-1 type 1 repeat"/>
    <property type="match status" value="1"/>
</dbReference>
<reference evidence="6 7" key="1">
    <citation type="submission" date="2015-04" db="EMBL/GenBank/DDBJ databases">
        <authorList>
            <person name="Syromyatnikov M.Y."/>
            <person name="Popov V.N."/>
        </authorList>
    </citation>
    <scope>NUCLEOTIDE SEQUENCE [LARGE SCALE GENOMIC DNA]</scope>
</reference>
<feature type="transmembrane region" description="Helical" evidence="4">
    <location>
        <begin position="552"/>
        <end position="577"/>
    </location>
</feature>
<evidence type="ECO:0000256" key="4">
    <source>
        <dbReference type="SAM" id="Phobius"/>
    </source>
</evidence>
<dbReference type="InterPro" id="IPR035914">
    <property type="entry name" value="Sperma_CUB_dom_sf"/>
</dbReference>
<feature type="region of interest" description="Disordered" evidence="3">
    <location>
        <begin position="947"/>
        <end position="968"/>
    </location>
</feature>
<dbReference type="SMART" id="SM00209">
    <property type="entry name" value="TSP1"/>
    <property type="match status" value="1"/>
</dbReference>
<dbReference type="PROSITE" id="PS50092">
    <property type="entry name" value="TSP1"/>
    <property type="match status" value="1"/>
</dbReference>
<proteinExistence type="predicted"/>
<dbReference type="InterPro" id="IPR000859">
    <property type="entry name" value="CUB_dom"/>
</dbReference>
<dbReference type="InterPro" id="IPR038877">
    <property type="entry name" value="THSD1"/>
</dbReference>
<keyword evidence="4" id="KW-0472">Membrane</keyword>
<feature type="compositionally biased region" description="Polar residues" evidence="3">
    <location>
        <begin position="594"/>
        <end position="613"/>
    </location>
</feature>
<dbReference type="InterPro" id="IPR000884">
    <property type="entry name" value="TSP1_rpt"/>
</dbReference>
<sequence>MQLIIKDITLIHVDGITFGKIIAPSVYTALSEDFTVEFQTTEIVSQALSLKVSYLGPTTQFRNVGSINFYTDEQSNSTRFKVPCSLFTRAGPYTLHVEDSAISSTLTTNNNHLLEHKLDVRWPDAKLSVTHEVIETYPTDTVNAVIEFIDFECPVDTTTFEEVPSFQLELIYCGTYNVMCDSRSVPSNSTFPIQSIYGMQRSQADWSTQYILNIMDIKSTYDCVTGIAVVVKYPACIMDDDRVRLYGKLPADVHSIAKPSSLVYVSERKIERGQHSVYFNCELFVGRFLEYCFVYVTKSKTGAVADIRMDCVPTSPIYGPVDGKWGKWSNWSKCSSKYSYGTQIRYRFCDSPTPKYNGKYCEGASTETRPCSGTVSNIWEYFFGRKIFGTINSTEIMEEVGPSCQCGCIIHLLKSKPRRMLASSSQGCFGFENVLWTGQVEEGQQIQFNLEYFVLPCPTQNIKIRDGKDPWMSELIGEYSGRGVHFSGNVVSSGNLVLIEFHMNDSQIVNTACYAGFIGYVEVIDPPNVTIMAESSIMGMLGKDRTITQLNLIHFFVFLFCGILLLLSVFLGTQYVFRYHRYQLAKSKEEAESPLNTPHGSTVSISKNPQNGTLRATSTSTLISEVVTLVKLKPKTSSIKHKKLRESVVSQDFEKDQLNDCDSIGNYSNIGSTNTLTNDVKEEMTPIMLKKKAHSAPESDTSSSIYNATPIPLKKKLSLDASSKEKEDSPVPVEWTKEKCQKLQEKDFDETSDKDRDKVTALSTEAALTSGNYSPALSLTSTARIRLNNLKENKEKKNREKLMANPGSQYSLSTQEEMEMDYYDYNVINASAAPGSYLGMDPAFLVWIPPIDDNGKILSDSETDGDEILPVNEYIDPGSNKESPDEEDVLRIPPKPPRKSLKSPSCDEAKAITSRSLSPKEILSKINFLQRKVSEKPTTGVQIENIGNKKPEVKRSSAIEKETSVIKSPSDNKISEYYELSDIKFADDEEENLDSSYQDTTFQVKS</sequence>
<evidence type="ECO:0000313" key="6">
    <source>
        <dbReference type="EMBL" id="CRK98331.1"/>
    </source>
</evidence>
<feature type="region of interest" description="Disordered" evidence="3">
    <location>
        <begin position="588"/>
        <end position="613"/>
    </location>
</feature>
<feature type="domain" description="CUB" evidence="5">
    <location>
        <begin position="371"/>
        <end position="524"/>
    </location>
</feature>
<dbReference type="FunFam" id="2.20.100.10:FF:000002">
    <property type="entry name" value="Unc-5 netrin receptor C"/>
    <property type="match status" value="1"/>
</dbReference>
<comment type="caution">
    <text evidence="2">Lacks conserved residue(s) required for the propagation of feature annotation.</text>
</comment>
<evidence type="ECO:0000313" key="7">
    <source>
        <dbReference type="Proteomes" id="UP000183832"/>
    </source>
</evidence>
<evidence type="ECO:0000256" key="1">
    <source>
        <dbReference type="ARBA" id="ARBA00023157"/>
    </source>
</evidence>
<dbReference type="Gene3D" id="2.60.120.290">
    <property type="entry name" value="Spermadhesin, CUB domain"/>
    <property type="match status" value="1"/>
</dbReference>
<dbReference type="Proteomes" id="UP000183832">
    <property type="component" value="Unassembled WGS sequence"/>
</dbReference>
<dbReference type="InterPro" id="IPR036383">
    <property type="entry name" value="TSP1_rpt_sf"/>
</dbReference>
<organism evidence="6 7">
    <name type="scientific">Clunio marinus</name>
    <dbReference type="NCBI Taxonomy" id="568069"/>
    <lineage>
        <taxon>Eukaryota</taxon>
        <taxon>Metazoa</taxon>
        <taxon>Ecdysozoa</taxon>
        <taxon>Arthropoda</taxon>
        <taxon>Hexapoda</taxon>
        <taxon>Insecta</taxon>
        <taxon>Pterygota</taxon>
        <taxon>Neoptera</taxon>
        <taxon>Endopterygota</taxon>
        <taxon>Diptera</taxon>
        <taxon>Nematocera</taxon>
        <taxon>Chironomoidea</taxon>
        <taxon>Chironomidae</taxon>
        <taxon>Clunio</taxon>
    </lineage>
</organism>
<dbReference type="GO" id="GO:0071944">
    <property type="term" value="C:cell periphery"/>
    <property type="evidence" value="ECO:0007669"/>
    <property type="project" value="TreeGrafter"/>
</dbReference>
<dbReference type="PRINTS" id="PR01705">
    <property type="entry name" value="TSP1REPEAT"/>
</dbReference>
<dbReference type="Gene3D" id="2.20.100.10">
    <property type="entry name" value="Thrombospondin type-1 (TSP1) repeat"/>
    <property type="match status" value="1"/>
</dbReference>
<protein>
    <submittedName>
        <fullName evidence="6">CLUMA_CG011693, isoform A</fullName>
    </submittedName>
</protein>
<evidence type="ECO:0000256" key="2">
    <source>
        <dbReference type="PROSITE-ProRule" id="PRU00059"/>
    </source>
</evidence>
<dbReference type="STRING" id="568069.A0A1J1IDN6"/>
<dbReference type="PROSITE" id="PS01180">
    <property type="entry name" value="CUB"/>
    <property type="match status" value="1"/>
</dbReference>
<accession>A0A1J1IDN6</accession>
<dbReference type="EMBL" id="CVRI01000047">
    <property type="protein sequence ID" value="CRK98331.1"/>
    <property type="molecule type" value="Genomic_DNA"/>
</dbReference>
<evidence type="ECO:0000259" key="5">
    <source>
        <dbReference type="PROSITE" id="PS01180"/>
    </source>
</evidence>
<dbReference type="Pfam" id="PF24311">
    <property type="entry name" value="THSD1_D3"/>
    <property type="match status" value="1"/>
</dbReference>
<dbReference type="InterPro" id="IPR056219">
    <property type="entry name" value="THSD1_D3"/>
</dbReference>
<dbReference type="PANTHER" id="PTHR16311">
    <property type="entry name" value="THROMBOSPONDIN TYPE I DOMAIN-CONTAINING 1"/>
    <property type="match status" value="1"/>
</dbReference>
<name>A0A1J1IDN6_9DIPT</name>